<feature type="domain" description="NodB homology" evidence="4">
    <location>
        <begin position="85"/>
        <end position="259"/>
    </location>
</feature>
<dbReference type="InterPro" id="IPR002509">
    <property type="entry name" value="NODB_dom"/>
</dbReference>
<dbReference type="PROSITE" id="PS51677">
    <property type="entry name" value="NODB"/>
    <property type="match status" value="1"/>
</dbReference>
<comment type="subcellular location">
    <subcellularLocation>
        <location evidence="1">Secreted</location>
    </subcellularLocation>
</comment>
<dbReference type="InterPro" id="IPR051398">
    <property type="entry name" value="Polysacch_Deacetylase"/>
</dbReference>
<dbReference type="AlphaFoldDB" id="A0AAE3J8I3"/>
<name>A0AAE3J8I3_9FIRM</name>
<dbReference type="GO" id="GO:0016810">
    <property type="term" value="F:hydrolase activity, acting on carbon-nitrogen (but not peptide) bonds"/>
    <property type="evidence" value="ECO:0007669"/>
    <property type="project" value="InterPro"/>
</dbReference>
<dbReference type="GO" id="GO:0005576">
    <property type="term" value="C:extracellular region"/>
    <property type="evidence" value="ECO:0007669"/>
    <property type="project" value="UniProtKB-SubCell"/>
</dbReference>
<organism evidence="5 6">
    <name type="scientific">Hominilimicola fabiformis</name>
    <dbReference type="NCBI Taxonomy" id="2885356"/>
    <lineage>
        <taxon>Bacteria</taxon>
        <taxon>Bacillati</taxon>
        <taxon>Bacillota</taxon>
        <taxon>Clostridia</taxon>
        <taxon>Eubacteriales</taxon>
        <taxon>Oscillospiraceae</taxon>
        <taxon>Hominilimicola</taxon>
    </lineage>
</organism>
<gene>
    <name evidence="5" type="ORF">LKE05_01400</name>
</gene>
<evidence type="ECO:0000313" key="5">
    <source>
        <dbReference type="EMBL" id="MCC2209451.1"/>
    </source>
</evidence>
<protein>
    <submittedName>
        <fullName evidence="5">Polysaccharide deacetylase family protein</fullName>
    </submittedName>
</protein>
<evidence type="ECO:0000313" key="6">
    <source>
        <dbReference type="Proteomes" id="UP001198242"/>
    </source>
</evidence>
<dbReference type="CDD" id="cd10918">
    <property type="entry name" value="CE4_NodB_like_5s_6s"/>
    <property type="match status" value="1"/>
</dbReference>
<reference evidence="5 6" key="1">
    <citation type="submission" date="2021-10" db="EMBL/GenBank/DDBJ databases">
        <title>Anaerobic single-cell dispensing facilitates the cultivation of human gut bacteria.</title>
        <authorList>
            <person name="Afrizal A."/>
        </authorList>
    </citation>
    <scope>NUCLEOTIDE SEQUENCE [LARGE SCALE GENOMIC DNA]</scope>
    <source>
        <strain evidence="5 6">CLA-AA-H232</strain>
    </source>
</reference>
<dbReference type="PANTHER" id="PTHR34216">
    <property type="match status" value="1"/>
</dbReference>
<dbReference type="Gene3D" id="3.20.20.370">
    <property type="entry name" value="Glycoside hydrolase/deacetylase"/>
    <property type="match status" value="1"/>
</dbReference>
<evidence type="ECO:0000256" key="3">
    <source>
        <dbReference type="SAM" id="SignalP"/>
    </source>
</evidence>
<evidence type="ECO:0000256" key="2">
    <source>
        <dbReference type="ARBA" id="ARBA00022729"/>
    </source>
</evidence>
<feature type="chain" id="PRO_5042207471" evidence="3">
    <location>
        <begin position="23"/>
        <end position="259"/>
    </location>
</feature>
<dbReference type="EMBL" id="JAJEQM010000001">
    <property type="protein sequence ID" value="MCC2209451.1"/>
    <property type="molecule type" value="Genomic_DNA"/>
</dbReference>
<dbReference type="GO" id="GO:0005975">
    <property type="term" value="P:carbohydrate metabolic process"/>
    <property type="evidence" value="ECO:0007669"/>
    <property type="project" value="InterPro"/>
</dbReference>
<comment type="caution">
    <text evidence="5">The sequence shown here is derived from an EMBL/GenBank/DDBJ whole genome shotgun (WGS) entry which is preliminary data.</text>
</comment>
<feature type="signal peptide" evidence="3">
    <location>
        <begin position="1"/>
        <end position="22"/>
    </location>
</feature>
<dbReference type="InterPro" id="IPR011330">
    <property type="entry name" value="Glyco_hydro/deAcase_b/a-brl"/>
</dbReference>
<evidence type="ECO:0000259" key="4">
    <source>
        <dbReference type="PROSITE" id="PS51677"/>
    </source>
</evidence>
<dbReference type="SUPFAM" id="SSF88713">
    <property type="entry name" value="Glycoside hydrolase/deacetylase"/>
    <property type="match status" value="1"/>
</dbReference>
<evidence type="ECO:0000256" key="1">
    <source>
        <dbReference type="ARBA" id="ARBA00004613"/>
    </source>
</evidence>
<dbReference type="Pfam" id="PF01522">
    <property type="entry name" value="Polysacc_deac_1"/>
    <property type="match status" value="1"/>
</dbReference>
<dbReference type="Proteomes" id="UP001198242">
    <property type="component" value="Unassembled WGS sequence"/>
</dbReference>
<proteinExistence type="predicted"/>
<keyword evidence="2 3" id="KW-0732">Signal</keyword>
<dbReference type="RefSeq" id="WP_022229743.1">
    <property type="nucleotide sequence ID" value="NZ_JAJEQM010000001.1"/>
</dbReference>
<dbReference type="PANTHER" id="PTHR34216:SF3">
    <property type="entry name" value="POLY-BETA-1,6-N-ACETYL-D-GLUCOSAMINE N-DEACETYLASE"/>
    <property type="match status" value="1"/>
</dbReference>
<sequence length="259" mass="28961">MKKIIAVMAVLITLFSMGNVSASAAAKVAALMYHSVTTDSSRWNDYTISPEQLDADIQYFKSCGYIPMTATELATANMADIDNRKILLLTFDDGYSNFYTEVFPILKKNDAKATMFLIGSYIDRYGYLTSDETYEMANSGLVEIGNHTNGIHSMPKEQLKAIYNNTNAYGDILDDIQSNGEILKEVTGKDVTSISWPYGYYTTTLDNAVKSQLGYKISFSTVYGVNFFTGNTYSPLKRMNREYSAGTQQVFDRANGKFY</sequence>
<keyword evidence="6" id="KW-1185">Reference proteome</keyword>
<accession>A0AAE3J8I3</accession>